<comment type="subcellular location">
    <subcellularLocation>
        <location evidence="7">Plastid</location>
        <location evidence="7">Chloroplast</location>
    </subcellularLocation>
</comment>
<gene>
    <name evidence="7 9" type="primary">rps18</name>
</gene>
<dbReference type="GO" id="GO:0009507">
    <property type="term" value="C:chloroplast"/>
    <property type="evidence" value="ECO:0007669"/>
    <property type="project" value="UniProtKB-SubCell"/>
</dbReference>
<evidence type="ECO:0000256" key="8">
    <source>
        <dbReference type="RuleBase" id="RU003910"/>
    </source>
</evidence>
<evidence type="ECO:0000256" key="4">
    <source>
        <dbReference type="ARBA" id="ARBA00022980"/>
    </source>
</evidence>
<comment type="subunit">
    <text evidence="2 7">Part of the 30S ribosomal subunit.</text>
</comment>
<dbReference type="Pfam" id="PF01084">
    <property type="entry name" value="Ribosomal_S18"/>
    <property type="match status" value="1"/>
</dbReference>
<dbReference type="GO" id="GO:0006412">
    <property type="term" value="P:translation"/>
    <property type="evidence" value="ECO:0007669"/>
    <property type="project" value="UniProtKB-UniRule"/>
</dbReference>
<dbReference type="GO" id="GO:0070181">
    <property type="term" value="F:small ribosomal subunit rRNA binding"/>
    <property type="evidence" value="ECO:0007669"/>
    <property type="project" value="TreeGrafter"/>
</dbReference>
<dbReference type="PANTHER" id="PTHR13479:SF40">
    <property type="entry name" value="SMALL RIBOSOMAL SUBUNIT PROTEIN BS18M"/>
    <property type="match status" value="1"/>
</dbReference>
<proteinExistence type="inferred from homology"/>
<protein>
    <recommendedName>
        <fullName evidence="6 7">Small ribosomal subunit protein bS18c</fullName>
    </recommendedName>
</protein>
<dbReference type="AlphaFoldDB" id="A0A097KQC3"/>
<dbReference type="InterPro" id="IPR001648">
    <property type="entry name" value="Ribosomal_bS18"/>
</dbReference>
<dbReference type="EMBL" id="KM462884">
    <property type="protein sequence ID" value="AIT95367.1"/>
    <property type="molecule type" value="Genomic_DNA"/>
</dbReference>
<evidence type="ECO:0000256" key="5">
    <source>
        <dbReference type="ARBA" id="ARBA00023274"/>
    </source>
</evidence>
<evidence type="ECO:0000256" key="2">
    <source>
        <dbReference type="ARBA" id="ARBA00011458"/>
    </source>
</evidence>
<sequence>MNIPTNRIKTKPPEVAPIIAIVRKKPRSKHPLFQGSIDYKNISLLSKFVSPQGKILPKRINSLTAKQQRYVAKAIKNARILGLLPFINKSKGNE</sequence>
<keyword evidence="3 7" id="KW-0694">RNA-binding</keyword>
<dbReference type="InterPro" id="IPR036870">
    <property type="entry name" value="Ribosomal_bS18_sf"/>
</dbReference>
<comment type="similarity">
    <text evidence="1 7 8">Belongs to the bacterial ribosomal protein bS18 family.</text>
</comment>
<dbReference type="RefSeq" id="YP_009106498.1">
    <property type="nucleotide sequence ID" value="NC_025545.1"/>
</dbReference>
<dbReference type="InterPro" id="IPR018275">
    <property type="entry name" value="Ribosomal_bS18_CS"/>
</dbReference>
<keyword evidence="5 7" id="KW-0687">Ribonucleoprotein</keyword>
<dbReference type="SUPFAM" id="SSF46911">
    <property type="entry name" value="Ribosomal protein S18"/>
    <property type="match status" value="1"/>
</dbReference>
<dbReference type="NCBIfam" id="TIGR00165">
    <property type="entry name" value="S18"/>
    <property type="match status" value="1"/>
</dbReference>
<evidence type="ECO:0000256" key="3">
    <source>
        <dbReference type="ARBA" id="ARBA00022884"/>
    </source>
</evidence>
<keyword evidence="7" id="KW-0699">rRNA-binding</keyword>
<evidence type="ECO:0000313" key="9">
    <source>
        <dbReference type="EMBL" id="AIT95367.1"/>
    </source>
</evidence>
<dbReference type="GO" id="GO:0005763">
    <property type="term" value="C:mitochondrial small ribosomal subunit"/>
    <property type="evidence" value="ECO:0007669"/>
    <property type="project" value="TreeGrafter"/>
</dbReference>
<dbReference type="PROSITE" id="PS00057">
    <property type="entry name" value="RIBOSOMAL_S18"/>
    <property type="match status" value="1"/>
</dbReference>
<organism evidence="9">
    <name type="scientific">Botryococcus braunii</name>
    <name type="common">Green alga</name>
    <dbReference type="NCBI Taxonomy" id="38881"/>
    <lineage>
        <taxon>Eukaryota</taxon>
        <taxon>Viridiplantae</taxon>
        <taxon>Chlorophyta</taxon>
        <taxon>core chlorophytes</taxon>
        <taxon>Trebouxiophyceae</taxon>
        <taxon>Trebouxiophyceae incertae sedis</taxon>
        <taxon>Elliptochloris clade</taxon>
        <taxon>Botryococcus</taxon>
    </lineage>
</organism>
<keyword evidence="9" id="KW-0934">Plastid</keyword>
<dbReference type="GO" id="GO:0003735">
    <property type="term" value="F:structural constituent of ribosome"/>
    <property type="evidence" value="ECO:0007669"/>
    <property type="project" value="InterPro"/>
</dbReference>
<dbReference type="Gene3D" id="4.10.640.10">
    <property type="entry name" value="Ribosomal protein S18"/>
    <property type="match status" value="1"/>
</dbReference>
<keyword evidence="4 7" id="KW-0689">Ribosomal protein</keyword>
<geneLocation type="chloroplast" evidence="9"/>
<evidence type="ECO:0000256" key="1">
    <source>
        <dbReference type="ARBA" id="ARBA00005589"/>
    </source>
</evidence>
<dbReference type="PANTHER" id="PTHR13479">
    <property type="entry name" value="30S RIBOSOMAL PROTEIN S18"/>
    <property type="match status" value="1"/>
</dbReference>
<reference evidence="9" key="1">
    <citation type="journal article" date="2014" name="BMC Evol. Biol.">
        <title>Chloroplast phylogenomic analysis resolves deep-level relationships within the green algal class Trebouxiophyceae.</title>
        <authorList>
            <person name="Lemieux C."/>
            <person name="Otis C."/>
            <person name="Turmel M."/>
        </authorList>
    </citation>
    <scope>NUCLEOTIDE SEQUENCE</scope>
</reference>
<name>A0A097KQC3_BOTBR</name>
<evidence type="ECO:0000256" key="6">
    <source>
        <dbReference type="ARBA" id="ARBA00035266"/>
    </source>
</evidence>
<dbReference type="GeneID" id="22160915"/>
<keyword evidence="9" id="KW-0150">Chloroplast</keyword>
<dbReference type="HAMAP" id="MF_00270">
    <property type="entry name" value="Ribosomal_bS18"/>
    <property type="match status" value="1"/>
</dbReference>
<accession>A0A097KQC3</accession>
<dbReference type="PRINTS" id="PR00974">
    <property type="entry name" value="RIBOSOMALS18"/>
</dbReference>
<evidence type="ECO:0000256" key="7">
    <source>
        <dbReference type="HAMAP-Rule" id="MF_00270"/>
    </source>
</evidence>